<name>A0A0E9TFB9_ANGAN</name>
<evidence type="ECO:0000313" key="1">
    <source>
        <dbReference type="EMBL" id="JAH51615.1"/>
    </source>
</evidence>
<sequence length="29" mass="3331">MLNLLLYCISLVLLWTKNLISSEQQGSHL</sequence>
<reference evidence="1" key="2">
    <citation type="journal article" date="2015" name="Fish Shellfish Immunol.">
        <title>Early steps in the European eel (Anguilla anguilla)-Vibrio vulnificus interaction in the gills: Role of the RtxA13 toxin.</title>
        <authorList>
            <person name="Callol A."/>
            <person name="Pajuelo D."/>
            <person name="Ebbesson L."/>
            <person name="Teles M."/>
            <person name="MacKenzie S."/>
            <person name="Amaro C."/>
        </authorList>
    </citation>
    <scope>NUCLEOTIDE SEQUENCE</scope>
</reference>
<dbReference type="AlphaFoldDB" id="A0A0E9TFB9"/>
<accession>A0A0E9TFB9</accession>
<proteinExistence type="predicted"/>
<protein>
    <submittedName>
        <fullName evidence="1">Uncharacterized protein</fullName>
    </submittedName>
</protein>
<organism evidence="1">
    <name type="scientific">Anguilla anguilla</name>
    <name type="common">European freshwater eel</name>
    <name type="synonym">Muraena anguilla</name>
    <dbReference type="NCBI Taxonomy" id="7936"/>
    <lineage>
        <taxon>Eukaryota</taxon>
        <taxon>Metazoa</taxon>
        <taxon>Chordata</taxon>
        <taxon>Craniata</taxon>
        <taxon>Vertebrata</taxon>
        <taxon>Euteleostomi</taxon>
        <taxon>Actinopterygii</taxon>
        <taxon>Neopterygii</taxon>
        <taxon>Teleostei</taxon>
        <taxon>Anguilliformes</taxon>
        <taxon>Anguillidae</taxon>
        <taxon>Anguilla</taxon>
    </lineage>
</organism>
<dbReference type="EMBL" id="GBXM01056962">
    <property type="protein sequence ID" value="JAH51615.1"/>
    <property type="molecule type" value="Transcribed_RNA"/>
</dbReference>
<reference evidence="1" key="1">
    <citation type="submission" date="2014-11" db="EMBL/GenBank/DDBJ databases">
        <authorList>
            <person name="Amaro Gonzalez C."/>
        </authorList>
    </citation>
    <scope>NUCLEOTIDE SEQUENCE</scope>
</reference>